<dbReference type="CDD" id="cd05227">
    <property type="entry name" value="AR_SDR_e"/>
    <property type="match status" value="1"/>
</dbReference>
<proteinExistence type="inferred from homology"/>
<dbReference type="Pfam" id="PF01370">
    <property type="entry name" value="Epimerase"/>
    <property type="match status" value="1"/>
</dbReference>
<dbReference type="InterPro" id="IPR050425">
    <property type="entry name" value="NAD(P)_dehydrat-like"/>
</dbReference>
<evidence type="ECO:0000256" key="2">
    <source>
        <dbReference type="ARBA" id="ARBA00023445"/>
    </source>
</evidence>
<evidence type="ECO:0000256" key="1">
    <source>
        <dbReference type="ARBA" id="ARBA00023002"/>
    </source>
</evidence>
<comment type="similarity">
    <text evidence="2">Belongs to the NAD(P)-dependent epimerase/dehydratase family. Dihydroflavonol-4-reductase subfamily.</text>
</comment>
<keyword evidence="5" id="KW-1185">Reference proteome</keyword>
<name>A0ABT3PX40_9BACT</name>
<dbReference type="PANTHER" id="PTHR10366:SF564">
    <property type="entry name" value="STEROL-4-ALPHA-CARBOXYLATE 3-DEHYDROGENASE, DECARBOXYLATING"/>
    <property type="match status" value="1"/>
</dbReference>
<dbReference type="InterPro" id="IPR001509">
    <property type="entry name" value="Epimerase_deHydtase"/>
</dbReference>
<dbReference type="Gene3D" id="3.40.50.720">
    <property type="entry name" value="NAD(P)-binding Rossmann-like Domain"/>
    <property type="match status" value="1"/>
</dbReference>
<accession>A0ABT3PX40</accession>
<sequence length="345" mass="38628">MEGKRHSVLLTGVTGFLGSQTAIQLLEKGYRVTGTLRNIERADHIKNVIAQHTSNIDWLQFAEANLQDNDVWDELMPGIDFVQHIASPFPRELPDHEDELILPAKNGTINILKAASAHNVNVKRVVLTSSIGAIIYGKQKGIEDGIYTEADWTNCDNKDDTTPYYRSKTIAEKEAWKFMDQHNGELEFATVCPGAILGPVLEKDFGTSANIVRKAMDGSMPAVPNIGFDIVDVRSVADLLIRAMEHPEAAGERFIGSSAYLKFNEITEILQEHFPDRSIPTWILPNFIVRLFSYFDSTLEPILNDLGKERKVDSSKSRNVLQWEPLPVKEAVRSCARSLINVELI</sequence>
<reference evidence="4 5" key="1">
    <citation type="submission" date="2021-11" db="EMBL/GenBank/DDBJ databases">
        <title>Aliifidinibius sp. nov., a new bacterium isolated from saline soil.</title>
        <authorList>
            <person name="Galisteo C."/>
            <person name="De La Haba R."/>
            <person name="Sanchez-Porro C."/>
            <person name="Ventosa A."/>
        </authorList>
    </citation>
    <scope>NUCLEOTIDE SEQUENCE [LARGE SCALE GENOMIC DNA]</scope>
    <source>
        <strain evidence="4 5">KACC 190600</strain>
    </source>
</reference>
<gene>
    <name evidence="4" type="ORF">LQ318_05905</name>
</gene>
<feature type="domain" description="NAD-dependent epimerase/dehydratase" evidence="3">
    <location>
        <begin position="8"/>
        <end position="250"/>
    </location>
</feature>
<protein>
    <submittedName>
        <fullName evidence="4">Aldehyde reductase</fullName>
    </submittedName>
</protein>
<dbReference type="RefSeq" id="WP_265788387.1">
    <property type="nucleotide sequence ID" value="NZ_BAABRS010000001.1"/>
</dbReference>
<organism evidence="4 5">
    <name type="scientific">Fodinibius salicampi</name>
    <dbReference type="NCBI Taxonomy" id="1920655"/>
    <lineage>
        <taxon>Bacteria</taxon>
        <taxon>Pseudomonadati</taxon>
        <taxon>Balneolota</taxon>
        <taxon>Balneolia</taxon>
        <taxon>Balneolales</taxon>
        <taxon>Balneolaceae</taxon>
        <taxon>Fodinibius</taxon>
    </lineage>
</organism>
<evidence type="ECO:0000313" key="4">
    <source>
        <dbReference type="EMBL" id="MCW9712436.1"/>
    </source>
</evidence>
<dbReference type="EMBL" id="JAJNDC010000001">
    <property type="protein sequence ID" value="MCW9712436.1"/>
    <property type="molecule type" value="Genomic_DNA"/>
</dbReference>
<dbReference type="InterPro" id="IPR036291">
    <property type="entry name" value="NAD(P)-bd_dom_sf"/>
</dbReference>
<keyword evidence="1" id="KW-0560">Oxidoreductase</keyword>
<dbReference type="PANTHER" id="PTHR10366">
    <property type="entry name" value="NAD DEPENDENT EPIMERASE/DEHYDRATASE"/>
    <property type="match status" value="1"/>
</dbReference>
<dbReference type="SUPFAM" id="SSF51735">
    <property type="entry name" value="NAD(P)-binding Rossmann-fold domains"/>
    <property type="match status" value="1"/>
</dbReference>
<evidence type="ECO:0000313" key="5">
    <source>
        <dbReference type="Proteomes" id="UP001207337"/>
    </source>
</evidence>
<dbReference type="Proteomes" id="UP001207337">
    <property type="component" value="Unassembled WGS sequence"/>
</dbReference>
<evidence type="ECO:0000259" key="3">
    <source>
        <dbReference type="Pfam" id="PF01370"/>
    </source>
</evidence>
<comment type="caution">
    <text evidence="4">The sequence shown here is derived from an EMBL/GenBank/DDBJ whole genome shotgun (WGS) entry which is preliminary data.</text>
</comment>